<evidence type="ECO:0000259" key="6">
    <source>
        <dbReference type="PROSITE" id="PS50893"/>
    </source>
</evidence>
<evidence type="ECO:0000256" key="2">
    <source>
        <dbReference type="ARBA" id="ARBA00022448"/>
    </source>
</evidence>
<evidence type="ECO:0000256" key="3">
    <source>
        <dbReference type="ARBA" id="ARBA00022741"/>
    </source>
</evidence>
<dbReference type="OrthoDB" id="8036461at2"/>
<organism evidence="7 8">
    <name type="scientific">Rhodococcus jostii (strain RHA1)</name>
    <dbReference type="NCBI Taxonomy" id="101510"/>
    <lineage>
        <taxon>Bacteria</taxon>
        <taxon>Bacillati</taxon>
        <taxon>Actinomycetota</taxon>
        <taxon>Actinomycetes</taxon>
        <taxon>Mycobacteriales</taxon>
        <taxon>Nocardiaceae</taxon>
        <taxon>Rhodococcus</taxon>
    </lineage>
</organism>
<dbReference type="InterPro" id="IPR050319">
    <property type="entry name" value="ABC_transp_ATP-bind"/>
</dbReference>
<dbReference type="PANTHER" id="PTHR43776">
    <property type="entry name" value="TRANSPORT ATP-BINDING PROTEIN"/>
    <property type="match status" value="1"/>
</dbReference>
<dbReference type="GO" id="GO:0015833">
    <property type="term" value="P:peptide transport"/>
    <property type="evidence" value="ECO:0007669"/>
    <property type="project" value="InterPro"/>
</dbReference>
<dbReference type="KEGG" id="rha:RHA1_ro09044"/>
<keyword evidence="7" id="KW-0614">Plasmid</keyword>
<accession>Q0RX98</accession>
<geneLocation type="plasmid" evidence="7 8">
    <name>pRHL1</name>
</geneLocation>
<sequence>MAGTGTAHLREHDAPDVVLSVRNLVVEYDTGSSGRVHAVSGVSLDILRGETLGLVGESGCGKSTLAKAVMQLPSPTSGEVLFMGDDLTSLSPRALRSARRPVQMIFQDPISSLNPLRKVRHIVAEGLEVAGGRSKAERAAMVDEMMDIVGLDPETAGDRRPHEFSGGQCQRISIARAMVVEPEVVICDEPVSALDVSVQAQILNLLEDMKNRYGLTLLFIAHDLAVVKNISDRVVVMYLGKICEVADPDLLYAEPAHPYTAAMLSAAPEPDPDVKPSTLTLSGDLPSPHDPPSGCRFRTRCPRATSLCAETEPEIREVGPQHYVACHFPLIEAP</sequence>
<dbReference type="NCBIfam" id="TIGR01727">
    <property type="entry name" value="oligo_HPY"/>
    <property type="match status" value="1"/>
</dbReference>
<dbReference type="SMART" id="SM00382">
    <property type="entry name" value="AAA"/>
    <property type="match status" value="1"/>
</dbReference>
<dbReference type="RefSeq" id="WP_011599764.1">
    <property type="nucleotide sequence ID" value="NC_008269.1"/>
</dbReference>
<dbReference type="Pfam" id="PF00005">
    <property type="entry name" value="ABC_tran"/>
    <property type="match status" value="1"/>
</dbReference>
<evidence type="ECO:0000256" key="1">
    <source>
        <dbReference type="ARBA" id="ARBA00005417"/>
    </source>
</evidence>
<feature type="domain" description="ABC transporter" evidence="6">
    <location>
        <begin position="19"/>
        <end position="264"/>
    </location>
</feature>
<keyword evidence="3" id="KW-0547">Nucleotide-binding</keyword>
<comment type="similarity">
    <text evidence="1">Belongs to the ABC transporter superfamily.</text>
</comment>
<dbReference type="FunFam" id="3.40.50.300:FF:000016">
    <property type="entry name" value="Oligopeptide ABC transporter ATP-binding component"/>
    <property type="match status" value="1"/>
</dbReference>
<dbReference type="Proteomes" id="UP000008710">
    <property type="component" value="Plasmid pRHL1"/>
</dbReference>
<dbReference type="InterPro" id="IPR017871">
    <property type="entry name" value="ABC_transporter-like_CS"/>
</dbReference>
<feature type="region of interest" description="Disordered" evidence="5">
    <location>
        <begin position="267"/>
        <end position="296"/>
    </location>
</feature>
<dbReference type="PATRIC" id="fig|101510.16.peg.8326"/>
<evidence type="ECO:0000313" key="8">
    <source>
        <dbReference type="Proteomes" id="UP000008710"/>
    </source>
</evidence>
<dbReference type="CDD" id="cd03257">
    <property type="entry name" value="ABC_NikE_OppD_transporters"/>
    <property type="match status" value="1"/>
</dbReference>
<dbReference type="PANTHER" id="PTHR43776:SF7">
    <property type="entry name" value="D,D-DIPEPTIDE TRANSPORT ATP-BINDING PROTEIN DDPF-RELATED"/>
    <property type="match status" value="1"/>
</dbReference>
<dbReference type="GO" id="GO:0016887">
    <property type="term" value="F:ATP hydrolysis activity"/>
    <property type="evidence" value="ECO:0007669"/>
    <property type="project" value="InterPro"/>
</dbReference>
<dbReference type="Pfam" id="PF08352">
    <property type="entry name" value="oligo_HPY"/>
    <property type="match status" value="1"/>
</dbReference>
<gene>
    <name evidence="7" type="ordered locus">RHA1_ro09044</name>
</gene>
<evidence type="ECO:0000313" key="7">
    <source>
        <dbReference type="EMBL" id="ABH00088.1"/>
    </source>
</evidence>
<keyword evidence="2" id="KW-0813">Transport</keyword>
<evidence type="ECO:0000256" key="5">
    <source>
        <dbReference type="SAM" id="MobiDB-lite"/>
    </source>
</evidence>
<dbReference type="GO" id="GO:0005524">
    <property type="term" value="F:ATP binding"/>
    <property type="evidence" value="ECO:0007669"/>
    <property type="project" value="UniProtKB-KW"/>
</dbReference>
<keyword evidence="7" id="KW-0378">Hydrolase</keyword>
<proteinExistence type="inferred from homology"/>
<dbReference type="InterPro" id="IPR027417">
    <property type="entry name" value="P-loop_NTPase"/>
</dbReference>
<dbReference type="EC" id="3.6.3.23" evidence="7"/>
<dbReference type="InterPro" id="IPR003439">
    <property type="entry name" value="ABC_transporter-like_ATP-bd"/>
</dbReference>
<dbReference type="PROSITE" id="PS50893">
    <property type="entry name" value="ABC_TRANSPORTER_2"/>
    <property type="match status" value="1"/>
</dbReference>
<dbReference type="AlphaFoldDB" id="Q0RX98"/>
<dbReference type="GO" id="GO:0055085">
    <property type="term" value="P:transmembrane transport"/>
    <property type="evidence" value="ECO:0007669"/>
    <property type="project" value="UniProtKB-ARBA"/>
</dbReference>
<dbReference type="HOGENOM" id="CLU_000604_1_23_11"/>
<dbReference type="EMBL" id="CP000432">
    <property type="protein sequence ID" value="ABH00088.1"/>
    <property type="molecule type" value="Genomic_DNA"/>
</dbReference>
<dbReference type="PROSITE" id="PS00211">
    <property type="entry name" value="ABC_TRANSPORTER_1"/>
    <property type="match status" value="1"/>
</dbReference>
<name>Q0RX98_RHOJR</name>
<dbReference type="InterPro" id="IPR003593">
    <property type="entry name" value="AAA+_ATPase"/>
</dbReference>
<dbReference type="Gene3D" id="3.40.50.300">
    <property type="entry name" value="P-loop containing nucleotide triphosphate hydrolases"/>
    <property type="match status" value="1"/>
</dbReference>
<dbReference type="InterPro" id="IPR013563">
    <property type="entry name" value="Oligopep_ABC_C"/>
</dbReference>
<evidence type="ECO:0000256" key="4">
    <source>
        <dbReference type="ARBA" id="ARBA00022840"/>
    </source>
</evidence>
<keyword evidence="4 7" id="KW-0067">ATP-binding</keyword>
<dbReference type="SUPFAM" id="SSF52540">
    <property type="entry name" value="P-loop containing nucleoside triphosphate hydrolases"/>
    <property type="match status" value="1"/>
</dbReference>
<protein>
    <submittedName>
        <fullName evidence="7">ABC peptide transporter, ATP-binding protein</fullName>
        <ecNumber evidence="7">3.6.3.23</ecNumber>
    </submittedName>
</protein>
<reference evidence="8" key="1">
    <citation type="journal article" date="2006" name="Proc. Natl. Acad. Sci. U.S.A.">
        <title>The complete genome of Rhodococcus sp. RHA1 provides insights into a catabolic powerhouse.</title>
        <authorList>
            <person name="McLeod M.P."/>
            <person name="Warren R.L."/>
            <person name="Hsiao W.W.L."/>
            <person name="Araki N."/>
            <person name="Myhre M."/>
            <person name="Fernandes C."/>
            <person name="Miyazawa D."/>
            <person name="Wong W."/>
            <person name="Lillquist A.L."/>
            <person name="Wang D."/>
            <person name="Dosanjh M."/>
            <person name="Hara H."/>
            <person name="Petrescu A."/>
            <person name="Morin R.D."/>
            <person name="Yang G."/>
            <person name="Stott J.M."/>
            <person name="Schein J.E."/>
            <person name="Shin H."/>
            <person name="Smailus D."/>
            <person name="Siddiqui A.S."/>
            <person name="Marra M.A."/>
            <person name="Jones S.J.M."/>
            <person name="Holt R."/>
            <person name="Brinkman F.S.L."/>
            <person name="Miyauchi K."/>
            <person name="Fukuda M."/>
            <person name="Davies J.E."/>
            <person name="Mohn W.W."/>
            <person name="Eltis L.D."/>
        </authorList>
    </citation>
    <scope>NUCLEOTIDE SEQUENCE [LARGE SCALE GENOMIC DNA]</scope>
    <source>
        <strain evidence="8">RHA1</strain>
    </source>
</reference>